<dbReference type="GO" id="GO:0005886">
    <property type="term" value="C:plasma membrane"/>
    <property type="evidence" value="ECO:0007669"/>
    <property type="project" value="UniProtKB-SubCell"/>
</dbReference>
<evidence type="ECO:0000256" key="7">
    <source>
        <dbReference type="ARBA" id="ARBA00023136"/>
    </source>
</evidence>
<comment type="subcellular location">
    <subcellularLocation>
        <location evidence="1 8">Cell membrane</location>
        <topology evidence="1 8">Multi-pass membrane protein</topology>
    </subcellularLocation>
</comment>
<dbReference type="EMBL" id="RCHR01000004">
    <property type="protein sequence ID" value="RLL43905.1"/>
    <property type="molecule type" value="Genomic_DNA"/>
</dbReference>
<evidence type="ECO:0000313" key="11">
    <source>
        <dbReference type="Proteomes" id="UP000270219"/>
    </source>
</evidence>
<dbReference type="PROSITE" id="PS50928">
    <property type="entry name" value="ABC_TM1"/>
    <property type="match status" value="1"/>
</dbReference>
<dbReference type="Pfam" id="PF00528">
    <property type="entry name" value="BPD_transp_1"/>
    <property type="match status" value="1"/>
</dbReference>
<dbReference type="FunFam" id="1.10.3720.10:FF:000001">
    <property type="entry name" value="Glycine betaine ABC transporter, permease"/>
    <property type="match status" value="1"/>
</dbReference>
<dbReference type="PANTHER" id="PTHR30177">
    <property type="entry name" value="GLYCINE BETAINE/L-PROLINE TRANSPORT SYSTEM PERMEASE PROTEIN PROW"/>
    <property type="match status" value="1"/>
</dbReference>
<sequence>MKTKKRIAWIVKILFWLIVITFFTWTIMNDMFRPIVEDFGEFTHLLGQHIIIVFISGLLAILISIPLGILVTRKSFQKSEFWIVNMANLGQTIPSLAVLALAMGFLGIGMKAAIVALFIYSLLPILQNTIAGIRSVDKNTIDAARGIGLTPFQILIKIELPNAASSIIAGIRTALVINIGTAALAYLIGGGGLGAWIFTGIRLFDNAFLISGAVPVTLLAILVDYFFKIMQQVLVPKGLRLAKK</sequence>
<dbReference type="GO" id="GO:0006865">
    <property type="term" value="P:amino acid transport"/>
    <property type="evidence" value="ECO:0007669"/>
    <property type="project" value="UniProtKB-KW"/>
</dbReference>
<keyword evidence="4 8" id="KW-0812">Transmembrane</keyword>
<dbReference type="InterPro" id="IPR051204">
    <property type="entry name" value="ABC_transp_perm/SBD"/>
</dbReference>
<feature type="transmembrane region" description="Helical" evidence="8">
    <location>
        <begin position="7"/>
        <end position="28"/>
    </location>
</feature>
<dbReference type="SUPFAM" id="SSF161098">
    <property type="entry name" value="MetI-like"/>
    <property type="match status" value="1"/>
</dbReference>
<dbReference type="RefSeq" id="WP_121523814.1">
    <property type="nucleotide sequence ID" value="NZ_RCHR01000004.1"/>
</dbReference>
<proteinExistence type="inferred from homology"/>
<organism evidence="10 11">
    <name type="scientific">Oceanobacillus piezotolerans</name>
    <dbReference type="NCBI Taxonomy" id="2448030"/>
    <lineage>
        <taxon>Bacteria</taxon>
        <taxon>Bacillati</taxon>
        <taxon>Bacillota</taxon>
        <taxon>Bacilli</taxon>
        <taxon>Bacillales</taxon>
        <taxon>Bacillaceae</taxon>
        <taxon>Oceanobacillus</taxon>
    </lineage>
</organism>
<evidence type="ECO:0000313" key="10">
    <source>
        <dbReference type="EMBL" id="RLL43905.1"/>
    </source>
</evidence>
<name>A0A498D4T5_9BACI</name>
<evidence type="ECO:0000256" key="4">
    <source>
        <dbReference type="ARBA" id="ARBA00022692"/>
    </source>
</evidence>
<gene>
    <name evidence="10" type="ORF">D8M04_13450</name>
</gene>
<evidence type="ECO:0000256" key="5">
    <source>
        <dbReference type="ARBA" id="ARBA00022970"/>
    </source>
</evidence>
<dbReference type="GO" id="GO:0031460">
    <property type="term" value="P:glycine betaine transport"/>
    <property type="evidence" value="ECO:0007669"/>
    <property type="project" value="TreeGrafter"/>
</dbReference>
<keyword evidence="6 8" id="KW-1133">Transmembrane helix</keyword>
<dbReference type="CDD" id="cd06261">
    <property type="entry name" value="TM_PBP2"/>
    <property type="match status" value="1"/>
</dbReference>
<accession>A0A498D4T5</accession>
<keyword evidence="7 8" id="KW-0472">Membrane</keyword>
<evidence type="ECO:0000256" key="2">
    <source>
        <dbReference type="ARBA" id="ARBA00007069"/>
    </source>
</evidence>
<dbReference type="Gene3D" id="1.10.3720.10">
    <property type="entry name" value="MetI-like"/>
    <property type="match status" value="1"/>
</dbReference>
<evidence type="ECO:0000256" key="8">
    <source>
        <dbReference type="RuleBase" id="RU363032"/>
    </source>
</evidence>
<dbReference type="InterPro" id="IPR000515">
    <property type="entry name" value="MetI-like"/>
</dbReference>
<keyword evidence="3 8" id="KW-0813">Transport</keyword>
<feature type="transmembrane region" description="Helical" evidence="8">
    <location>
        <begin position="108"/>
        <end position="126"/>
    </location>
</feature>
<dbReference type="GO" id="GO:0055085">
    <property type="term" value="P:transmembrane transport"/>
    <property type="evidence" value="ECO:0007669"/>
    <property type="project" value="InterPro"/>
</dbReference>
<feature type="domain" description="ABC transmembrane type-1" evidence="9">
    <location>
        <begin position="46"/>
        <end position="227"/>
    </location>
</feature>
<feature type="transmembrane region" description="Helical" evidence="8">
    <location>
        <begin position="175"/>
        <end position="201"/>
    </location>
</feature>
<protein>
    <submittedName>
        <fullName evidence="10">ABC transporter permease</fullName>
    </submittedName>
</protein>
<evidence type="ECO:0000256" key="1">
    <source>
        <dbReference type="ARBA" id="ARBA00004651"/>
    </source>
</evidence>
<dbReference type="PANTHER" id="PTHR30177:SF4">
    <property type="entry name" value="OSMOPROTECTANT IMPORT PERMEASE PROTEIN OSMW"/>
    <property type="match status" value="1"/>
</dbReference>
<feature type="transmembrane region" description="Helical" evidence="8">
    <location>
        <begin position="48"/>
        <end position="70"/>
    </location>
</feature>
<dbReference type="InterPro" id="IPR035906">
    <property type="entry name" value="MetI-like_sf"/>
</dbReference>
<feature type="transmembrane region" description="Helical" evidence="8">
    <location>
        <begin position="207"/>
        <end position="227"/>
    </location>
</feature>
<comment type="similarity">
    <text evidence="2">Belongs to the binding-protein-dependent transport system permease family. CysTW subfamily.</text>
</comment>
<keyword evidence="5" id="KW-0029">Amino-acid transport</keyword>
<evidence type="ECO:0000259" key="9">
    <source>
        <dbReference type="PROSITE" id="PS50928"/>
    </source>
</evidence>
<keyword evidence="11" id="KW-1185">Reference proteome</keyword>
<evidence type="ECO:0000256" key="3">
    <source>
        <dbReference type="ARBA" id="ARBA00022448"/>
    </source>
</evidence>
<dbReference type="Proteomes" id="UP000270219">
    <property type="component" value="Unassembled WGS sequence"/>
</dbReference>
<dbReference type="AlphaFoldDB" id="A0A498D4T5"/>
<evidence type="ECO:0000256" key="6">
    <source>
        <dbReference type="ARBA" id="ARBA00022989"/>
    </source>
</evidence>
<reference evidence="10 11" key="1">
    <citation type="submission" date="2018-10" db="EMBL/GenBank/DDBJ databases">
        <title>Oceanobacillus sp. YLB-02 draft genome.</title>
        <authorList>
            <person name="Yu L."/>
        </authorList>
    </citation>
    <scope>NUCLEOTIDE SEQUENCE [LARGE SCALE GENOMIC DNA]</scope>
    <source>
        <strain evidence="10 11">YLB-02</strain>
    </source>
</reference>
<dbReference type="OrthoDB" id="9801163at2"/>
<comment type="caution">
    <text evidence="10">The sequence shown here is derived from an EMBL/GenBank/DDBJ whole genome shotgun (WGS) entry which is preliminary data.</text>
</comment>